<reference evidence="5 6" key="1">
    <citation type="journal article" date="2023" name="Elife">
        <title>Identification of key yeast species and microbe-microbe interactions impacting larval growth of Drosophila in the wild.</title>
        <authorList>
            <person name="Mure A."/>
            <person name="Sugiura Y."/>
            <person name="Maeda R."/>
            <person name="Honda K."/>
            <person name="Sakurai N."/>
            <person name="Takahashi Y."/>
            <person name="Watada M."/>
            <person name="Katoh T."/>
            <person name="Gotoh A."/>
            <person name="Gotoh Y."/>
            <person name="Taniguchi I."/>
            <person name="Nakamura K."/>
            <person name="Hayashi T."/>
            <person name="Katayama T."/>
            <person name="Uemura T."/>
            <person name="Hattori Y."/>
        </authorList>
    </citation>
    <scope>NUCLEOTIDE SEQUENCE [LARGE SCALE GENOMIC DNA]</scope>
    <source>
        <strain evidence="5 6">SC-9</strain>
    </source>
</reference>
<feature type="compositionally biased region" description="Acidic residues" evidence="4">
    <location>
        <begin position="62"/>
        <end position="79"/>
    </location>
</feature>
<dbReference type="PROSITE" id="PS50082">
    <property type="entry name" value="WD_REPEATS_2"/>
    <property type="match status" value="1"/>
</dbReference>
<dbReference type="InterPro" id="IPR001680">
    <property type="entry name" value="WD40_rpt"/>
</dbReference>
<dbReference type="SUPFAM" id="SSF50978">
    <property type="entry name" value="WD40 repeat-like"/>
    <property type="match status" value="1"/>
</dbReference>
<gene>
    <name evidence="5" type="ORF">DASC09_058410</name>
</gene>
<dbReference type="PANTHER" id="PTHR16017:SF0">
    <property type="entry name" value="WD REPEAT-CONTAINING PROTEIN 70"/>
    <property type="match status" value="1"/>
</dbReference>
<dbReference type="PANTHER" id="PTHR16017">
    <property type="entry name" value="GASTRULATION DEFECTIVE PROTEIN 1-RELATED"/>
    <property type="match status" value="1"/>
</dbReference>
<keyword evidence="6" id="KW-1185">Reference proteome</keyword>
<dbReference type="PROSITE" id="PS50294">
    <property type="entry name" value="WD_REPEATS_REGION"/>
    <property type="match status" value="1"/>
</dbReference>
<evidence type="ECO:0000256" key="1">
    <source>
        <dbReference type="ARBA" id="ARBA00022574"/>
    </source>
</evidence>
<accession>A0AAV5QUA9</accession>
<dbReference type="InterPro" id="IPR051858">
    <property type="entry name" value="WD_repeat_GAD-1"/>
</dbReference>
<organism evidence="5 6">
    <name type="scientific">Saccharomycopsis crataegensis</name>
    <dbReference type="NCBI Taxonomy" id="43959"/>
    <lineage>
        <taxon>Eukaryota</taxon>
        <taxon>Fungi</taxon>
        <taxon>Dikarya</taxon>
        <taxon>Ascomycota</taxon>
        <taxon>Saccharomycotina</taxon>
        <taxon>Saccharomycetes</taxon>
        <taxon>Saccharomycopsidaceae</taxon>
        <taxon>Saccharomycopsis</taxon>
    </lineage>
</organism>
<evidence type="ECO:0000256" key="3">
    <source>
        <dbReference type="PROSITE-ProRule" id="PRU00221"/>
    </source>
</evidence>
<comment type="caution">
    <text evidence="5">The sequence shown here is derived from an EMBL/GenBank/DDBJ whole genome shotgun (WGS) entry which is preliminary data.</text>
</comment>
<dbReference type="Pfam" id="PF00400">
    <property type="entry name" value="WD40"/>
    <property type="match status" value="1"/>
</dbReference>
<proteinExistence type="predicted"/>
<dbReference type="EMBL" id="BTFZ01000020">
    <property type="protein sequence ID" value="GMM38502.1"/>
    <property type="molecule type" value="Genomic_DNA"/>
</dbReference>
<feature type="region of interest" description="Disordered" evidence="4">
    <location>
        <begin position="42"/>
        <end position="86"/>
    </location>
</feature>
<name>A0AAV5QUA9_9ASCO</name>
<evidence type="ECO:0000256" key="2">
    <source>
        <dbReference type="ARBA" id="ARBA00022737"/>
    </source>
</evidence>
<protein>
    <submittedName>
        <fullName evidence="5">Uncharacterized protein</fullName>
    </submittedName>
</protein>
<evidence type="ECO:0000256" key="4">
    <source>
        <dbReference type="SAM" id="MobiDB-lite"/>
    </source>
</evidence>
<feature type="repeat" description="WD" evidence="3">
    <location>
        <begin position="220"/>
        <end position="262"/>
    </location>
</feature>
<dbReference type="GeneID" id="90076490"/>
<keyword evidence="2" id="KW-0677">Repeat</keyword>
<keyword evidence="1 3" id="KW-0853">WD repeat</keyword>
<dbReference type="Proteomes" id="UP001360560">
    <property type="component" value="Unassembled WGS sequence"/>
</dbReference>
<evidence type="ECO:0000313" key="5">
    <source>
        <dbReference type="EMBL" id="GMM38502.1"/>
    </source>
</evidence>
<dbReference type="RefSeq" id="XP_064855497.1">
    <property type="nucleotide sequence ID" value="XM_064999425.1"/>
</dbReference>
<dbReference type="SMART" id="SM00320">
    <property type="entry name" value="WD40"/>
    <property type="match status" value="2"/>
</dbReference>
<dbReference type="InterPro" id="IPR036322">
    <property type="entry name" value="WD40_repeat_dom_sf"/>
</dbReference>
<dbReference type="GO" id="GO:0005634">
    <property type="term" value="C:nucleus"/>
    <property type="evidence" value="ECO:0007669"/>
    <property type="project" value="TreeGrafter"/>
</dbReference>
<sequence length="489" mass="54999">MEGLPAELKNNFEERTPFSFEKFWRPEYKNLLSGKVKYQNEKLEEEKKKKKKNGEQAIEAGGDSDDDESEYSSSEDEGPDSSIFDDIPLRHSISLNANRDRNYQFSTVNTPTQINAITVCDSGFVVGLNSSVVKRFEFSQLNGNYFHGSVPVGKMNSATETAPVFETAAKVKSVKYQPGTTNFLCTTNLSKFKLYNPEQKSTIPVDFRGGDQYLFDLRNTNGHTADVNDAGFNHQDTNMFATCSNDKTVRVWDIENYSKLKKSVDCIVHSKKLNRVMFCNENPRTDMKSGIITGDSSGKIIVWDIKGKAKPKITIDTGLDQVSSMRMSNLNGNALVTRGTTDVALFDLRNYKAPIAQKSLNRNSSGDAAFYKNCVFNNNDRYILTGDGSDLVVLDGDKLEEMSKITLENEITSIAIDYRLNQLLIADVKGQVTFGFNDHNSFQGILMNLSNHSINVSALKRKAEQDQEEWNIDSAEKLYAYEKNKKKKK</sequence>
<evidence type="ECO:0000313" key="6">
    <source>
        <dbReference type="Proteomes" id="UP001360560"/>
    </source>
</evidence>
<dbReference type="GO" id="GO:0035861">
    <property type="term" value="C:site of double-strand break"/>
    <property type="evidence" value="ECO:0007669"/>
    <property type="project" value="TreeGrafter"/>
</dbReference>
<dbReference type="InterPro" id="IPR015943">
    <property type="entry name" value="WD40/YVTN_repeat-like_dom_sf"/>
</dbReference>
<dbReference type="Gene3D" id="2.130.10.10">
    <property type="entry name" value="YVTN repeat-like/Quinoprotein amine dehydrogenase"/>
    <property type="match status" value="2"/>
</dbReference>
<dbReference type="AlphaFoldDB" id="A0AAV5QUA9"/>